<proteinExistence type="inferred from homology"/>
<dbReference type="PANTHER" id="PTHR14043:SF2">
    <property type="entry name" value="HOMEOBOX PROTEIN CUT"/>
    <property type="match status" value="1"/>
</dbReference>
<dbReference type="EMBL" id="UYYF01000849">
    <property type="protein sequence ID" value="VDM99206.1"/>
    <property type="molecule type" value="Genomic_DNA"/>
</dbReference>
<evidence type="ECO:0000313" key="14">
    <source>
        <dbReference type="WBParaSite" id="TCLT_0000297101-mRNA-1"/>
    </source>
</evidence>
<feature type="domain" description="CUT" evidence="11">
    <location>
        <begin position="473"/>
        <end position="560"/>
    </location>
</feature>
<keyword evidence="7" id="KW-0371">Homeobox</keyword>
<feature type="region of interest" description="Disordered" evidence="10">
    <location>
        <begin position="244"/>
        <end position="276"/>
    </location>
</feature>
<dbReference type="InterPro" id="IPR003350">
    <property type="entry name" value="CUT_dom"/>
</dbReference>
<dbReference type="AlphaFoldDB" id="A0A0N5CRX1"/>
<dbReference type="WBParaSite" id="TCLT_0000297101-mRNA-1">
    <property type="protein sequence ID" value="TCLT_0000297101-mRNA-1"/>
    <property type="gene ID" value="TCLT_0000297101"/>
</dbReference>
<evidence type="ECO:0000313" key="13">
    <source>
        <dbReference type="Proteomes" id="UP000276776"/>
    </source>
</evidence>
<dbReference type="PROSITE" id="PS51042">
    <property type="entry name" value="CUT"/>
    <property type="match status" value="3"/>
</dbReference>
<reference evidence="14" key="1">
    <citation type="submission" date="2017-02" db="UniProtKB">
        <authorList>
            <consortium name="WormBaseParasite"/>
        </authorList>
    </citation>
    <scope>IDENTIFICATION</scope>
</reference>
<keyword evidence="5" id="KW-0175">Coiled coil</keyword>
<dbReference type="FunFam" id="1.10.260.40:FF:000010">
    <property type="entry name" value="Cut-like homeobox 1a"/>
    <property type="match status" value="1"/>
</dbReference>
<dbReference type="FunFam" id="1.10.260.40:FF:000027">
    <property type="entry name" value="Homeobox protein cut-like"/>
    <property type="match status" value="1"/>
</dbReference>
<evidence type="ECO:0000256" key="6">
    <source>
        <dbReference type="ARBA" id="ARBA00023125"/>
    </source>
</evidence>
<dbReference type="SUPFAM" id="SSF47413">
    <property type="entry name" value="lambda repressor-like DNA-binding domains"/>
    <property type="match status" value="3"/>
</dbReference>
<evidence type="ECO:0000259" key="11">
    <source>
        <dbReference type="PROSITE" id="PS51042"/>
    </source>
</evidence>
<evidence type="ECO:0000313" key="12">
    <source>
        <dbReference type="EMBL" id="VDM99206.1"/>
    </source>
</evidence>
<reference evidence="12 13" key="2">
    <citation type="submission" date="2018-11" db="EMBL/GenBank/DDBJ databases">
        <authorList>
            <consortium name="Pathogen Informatics"/>
        </authorList>
    </citation>
    <scope>NUCLEOTIDE SEQUENCE [LARGE SCALE GENOMIC DNA]</scope>
</reference>
<dbReference type="Pfam" id="PF02376">
    <property type="entry name" value="CUT"/>
    <property type="match status" value="3"/>
</dbReference>
<feature type="compositionally biased region" description="Polar residues" evidence="10">
    <location>
        <begin position="261"/>
        <end position="276"/>
    </location>
</feature>
<name>A0A0N5CRX1_THECL</name>
<dbReference type="SMART" id="SM01109">
    <property type="entry name" value="CUT"/>
    <property type="match status" value="3"/>
</dbReference>
<comment type="similarity">
    <text evidence="2">Belongs to the CUT homeobox family.</text>
</comment>
<feature type="domain" description="CUT" evidence="11">
    <location>
        <begin position="47"/>
        <end position="134"/>
    </location>
</feature>
<dbReference type="GO" id="GO:0005634">
    <property type="term" value="C:nucleus"/>
    <property type="evidence" value="ECO:0007669"/>
    <property type="project" value="UniProtKB-SubCell"/>
</dbReference>
<keyword evidence="6" id="KW-0238">DNA-binding</keyword>
<evidence type="ECO:0000256" key="3">
    <source>
        <dbReference type="ARBA" id="ARBA00022737"/>
    </source>
</evidence>
<evidence type="ECO:0000256" key="4">
    <source>
        <dbReference type="ARBA" id="ARBA00023015"/>
    </source>
</evidence>
<keyword evidence="4" id="KW-0805">Transcription regulation</keyword>
<dbReference type="GO" id="GO:0003677">
    <property type="term" value="F:DNA binding"/>
    <property type="evidence" value="ECO:0007669"/>
    <property type="project" value="UniProtKB-KW"/>
</dbReference>
<sequence>MCSATSSNVTPKLENYYPTNTSHLHETSVELRTYNELQALQEIVAKNIVELGPKALNTTEIAKQCKTLMITYNIGQRLFAKYVMNQSQGSLSELLSKPRHWNKLTDKGREAFRRMYGWVSDAKAIELLCNISPRRTQPIGLAEIEAPSREMLWDQQSVSLAAVSRYNTDGVFESLAQKQFSRITSGDSKQRERLSASFSGGSGNSALQRTSRWRHDDIPKEKIVKIYKRELALLKEQEYHLEQTVGSRSPSVKSKDEKLESTNGTPNAKSLSSPSRCASVSGNCSPIETTGIINPVQALFVSKCRSGMTSITQEEFERYAVLDTEDIVKKIKDFLCSNSISQRQFGENVLGLSQGSVSDLLAKPKPWTMLTQKGREPFIRMQLFLNEAQSVICKSEIEWNGAFASLESSEIPSNEAHDSTRQNVTNDVTSSQNLASANEIEHLAGKSHIEKKTRDVKKVVDADEIMRTMRKEIYLADTSRTQELQSTYRESFSASKSPLFRYSTFGDVILGVSPGGVSELLAKPKTWIQLSPRARDLYLKMNEWLDEMNGNRPVDEIPPSSALPISSLTASLPGGIRTLTSADAAMKTPSGFRKRASSSINDGETPKKVQVMLLV</sequence>
<dbReference type="STRING" id="103827.A0A0N5CRX1"/>
<dbReference type="PANTHER" id="PTHR14043">
    <property type="entry name" value="CCAAT DISPLACEMENT PROTEIN-RELATED"/>
    <property type="match status" value="1"/>
</dbReference>
<feature type="region of interest" description="Disordered" evidence="10">
    <location>
        <begin position="183"/>
        <end position="213"/>
    </location>
</feature>
<keyword evidence="13" id="KW-1185">Reference proteome</keyword>
<dbReference type="Gene3D" id="1.10.260.40">
    <property type="entry name" value="lambda repressor-like DNA-binding domains"/>
    <property type="match status" value="3"/>
</dbReference>
<organism evidence="14">
    <name type="scientific">Thelazia callipaeda</name>
    <name type="common">Oriental eyeworm</name>
    <name type="synonym">Parasitic nematode</name>
    <dbReference type="NCBI Taxonomy" id="103827"/>
    <lineage>
        <taxon>Eukaryota</taxon>
        <taxon>Metazoa</taxon>
        <taxon>Ecdysozoa</taxon>
        <taxon>Nematoda</taxon>
        <taxon>Chromadorea</taxon>
        <taxon>Rhabditida</taxon>
        <taxon>Spirurina</taxon>
        <taxon>Spiruromorpha</taxon>
        <taxon>Thelazioidea</taxon>
        <taxon>Thelaziidae</taxon>
        <taxon>Thelazia</taxon>
    </lineage>
</organism>
<evidence type="ECO:0000256" key="9">
    <source>
        <dbReference type="ARBA" id="ARBA00023242"/>
    </source>
</evidence>
<keyword evidence="8" id="KW-0804">Transcription</keyword>
<keyword evidence="9" id="KW-0539">Nucleus</keyword>
<accession>A0A0N5CRX1</accession>
<dbReference type="InterPro" id="IPR010982">
    <property type="entry name" value="Lambda_DNA-bd_dom_sf"/>
</dbReference>
<protein>
    <submittedName>
        <fullName evidence="14">CUT domain-containing protein</fullName>
    </submittedName>
</protein>
<comment type="subcellular location">
    <subcellularLocation>
        <location evidence="1">Nucleus</location>
    </subcellularLocation>
</comment>
<dbReference type="Proteomes" id="UP000276776">
    <property type="component" value="Unassembled WGS sequence"/>
</dbReference>
<evidence type="ECO:0000256" key="7">
    <source>
        <dbReference type="ARBA" id="ARBA00023155"/>
    </source>
</evidence>
<keyword evidence="3" id="KW-0677">Repeat</keyword>
<evidence type="ECO:0000256" key="5">
    <source>
        <dbReference type="ARBA" id="ARBA00023054"/>
    </source>
</evidence>
<gene>
    <name evidence="12" type="ORF">TCLT_LOCUS2972</name>
</gene>
<evidence type="ECO:0000256" key="2">
    <source>
        <dbReference type="ARBA" id="ARBA00008190"/>
    </source>
</evidence>
<dbReference type="OrthoDB" id="10257567at2759"/>
<feature type="domain" description="CUT" evidence="11">
    <location>
        <begin position="313"/>
        <end position="400"/>
    </location>
</feature>
<evidence type="ECO:0000256" key="1">
    <source>
        <dbReference type="ARBA" id="ARBA00004123"/>
    </source>
</evidence>
<evidence type="ECO:0000256" key="8">
    <source>
        <dbReference type="ARBA" id="ARBA00023163"/>
    </source>
</evidence>
<evidence type="ECO:0000256" key="10">
    <source>
        <dbReference type="SAM" id="MobiDB-lite"/>
    </source>
</evidence>